<reference evidence="1" key="1">
    <citation type="submission" date="2019-08" db="EMBL/GenBank/DDBJ databases">
        <authorList>
            <person name="Kucharzyk K."/>
            <person name="Murdoch R.W."/>
            <person name="Higgins S."/>
            <person name="Loffler F."/>
        </authorList>
    </citation>
    <scope>NUCLEOTIDE SEQUENCE</scope>
</reference>
<organism evidence="1">
    <name type="scientific">bioreactor metagenome</name>
    <dbReference type="NCBI Taxonomy" id="1076179"/>
    <lineage>
        <taxon>unclassified sequences</taxon>
        <taxon>metagenomes</taxon>
        <taxon>ecological metagenomes</taxon>
    </lineage>
</organism>
<protein>
    <submittedName>
        <fullName evidence="1">Uncharacterized protein</fullName>
    </submittedName>
</protein>
<evidence type="ECO:0000313" key="1">
    <source>
        <dbReference type="EMBL" id="MPN39196.1"/>
    </source>
</evidence>
<dbReference type="AlphaFoldDB" id="A0A645HKR1"/>
<proteinExistence type="predicted"/>
<name>A0A645HKR1_9ZZZZ</name>
<comment type="caution">
    <text evidence="1">The sequence shown here is derived from an EMBL/GenBank/DDBJ whole genome shotgun (WGS) entry which is preliminary data.</text>
</comment>
<dbReference type="EMBL" id="VSSQ01094869">
    <property type="protein sequence ID" value="MPN39196.1"/>
    <property type="molecule type" value="Genomic_DNA"/>
</dbReference>
<accession>A0A645HKR1</accession>
<sequence length="94" mass="10183">MEAVAILPVDDCPELFASGTEIPAFDEITLRFGFGIRNLRPFRCCGGCFLKLQVVQVKVSGSAEPTGFERHINSAGGGCLELFLTPAFMLSNRT</sequence>
<gene>
    <name evidence="1" type="ORF">SDC9_186724</name>
</gene>